<evidence type="ECO:0000313" key="2">
    <source>
        <dbReference type="Proteomes" id="UP001055117"/>
    </source>
</evidence>
<reference evidence="1 2" key="1">
    <citation type="journal article" date="2021" name="Front. Microbiol.">
        <title>Comprehensive Comparative Genomics and Phenotyping of Methylobacterium Species.</title>
        <authorList>
            <person name="Alessa O."/>
            <person name="Ogura Y."/>
            <person name="Fujitani Y."/>
            <person name="Takami H."/>
            <person name="Hayashi T."/>
            <person name="Sahin N."/>
            <person name="Tani A."/>
        </authorList>
    </citation>
    <scope>NUCLEOTIDE SEQUENCE [LARGE SCALE GENOMIC DNA]</scope>
    <source>
        <strain evidence="1 2">DSM 23679</strain>
    </source>
</reference>
<comment type="caution">
    <text evidence="1">The sequence shown here is derived from an EMBL/GenBank/DDBJ whole genome shotgun (WGS) entry which is preliminary data.</text>
</comment>
<accession>A0ABQ4QBU1</accession>
<protein>
    <recommendedName>
        <fullName evidence="3">Tat pathway signal protein</fullName>
    </recommendedName>
</protein>
<organism evidence="1 2">
    <name type="scientific">Methylobacterium cerastii</name>
    <dbReference type="NCBI Taxonomy" id="932741"/>
    <lineage>
        <taxon>Bacteria</taxon>
        <taxon>Pseudomonadati</taxon>
        <taxon>Pseudomonadota</taxon>
        <taxon>Alphaproteobacteria</taxon>
        <taxon>Hyphomicrobiales</taxon>
        <taxon>Methylobacteriaceae</taxon>
        <taxon>Methylobacterium</taxon>
    </lineage>
</organism>
<keyword evidence="2" id="KW-1185">Reference proteome</keyword>
<evidence type="ECO:0000313" key="1">
    <source>
        <dbReference type="EMBL" id="GJD42690.1"/>
    </source>
</evidence>
<sequence>MGSVSMAQQMLGRGVPLNRLRIRRLALDTAACVGLSLVLASSLAVSAMAQDAPAGEKAAPLKLQLNRLESVEDSCRATIVVDNSRGAALKSYKLDLFAFDTDGIVQKRVAAELGPIPARKTTVKIFNFPGIACPKLSRVLLSDVLACEGGDATREACLERTETETKANIPFDR</sequence>
<dbReference type="EMBL" id="BPQG01000006">
    <property type="protein sequence ID" value="GJD42690.1"/>
    <property type="molecule type" value="Genomic_DNA"/>
</dbReference>
<dbReference type="Proteomes" id="UP001055117">
    <property type="component" value="Unassembled WGS sequence"/>
</dbReference>
<gene>
    <name evidence="1" type="ORF">AFCDBAGC_0529</name>
</gene>
<name>A0ABQ4QBU1_9HYPH</name>
<proteinExistence type="predicted"/>
<evidence type="ECO:0008006" key="3">
    <source>
        <dbReference type="Google" id="ProtNLM"/>
    </source>
</evidence>